<sequence>MIFMLRFFMIFTLLFSVVTHAANAEILVNPFSKEYPRKKTSAETRPPVGVRPCCAFGKDLKAQVGTIPVPFFSVGNILGADAIGNHRYNDGSSNVAVNLLGLSEEKNGLLFTTRGGFIDTAHVRDTADYTYYLFQHMQQYLGTHYHMDFPAELRVRRIHWQANATPLTAEERIHLSADAAALMAFRLAQWHEIAQWFGMVSVSGFKELASAFSSEDLYSNMLGAQLAKNVLLTHPHMNVSEFGQAMDKALAGALDALDVQSAAVTDEKITALDGVWWDSSKRLPDKWTVIFRDYHFGLSLTPHYPGATHPLRLSTQSTSDHNIGEWVRLELHAHDNEAAFAALPETLKQRTVWTVEQFQPLADFAEQQDRQALAEMNAQRE</sequence>
<organism evidence="2 3">
    <name type="scientific">Photobacterium aphoticum</name>
    <dbReference type="NCBI Taxonomy" id="754436"/>
    <lineage>
        <taxon>Bacteria</taxon>
        <taxon>Pseudomonadati</taxon>
        <taxon>Pseudomonadota</taxon>
        <taxon>Gammaproteobacteria</taxon>
        <taxon>Vibrionales</taxon>
        <taxon>Vibrionaceae</taxon>
        <taxon>Photobacterium</taxon>
    </lineage>
</organism>
<evidence type="ECO:0000256" key="1">
    <source>
        <dbReference type="SAM" id="SignalP"/>
    </source>
</evidence>
<dbReference type="Pfam" id="PF13265">
    <property type="entry name" value="DUF4056"/>
    <property type="match status" value="1"/>
</dbReference>
<evidence type="ECO:0008006" key="4">
    <source>
        <dbReference type="Google" id="ProtNLM"/>
    </source>
</evidence>
<feature type="signal peptide" evidence="1">
    <location>
        <begin position="1"/>
        <end position="21"/>
    </location>
</feature>
<protein>
    <recommendedName>
        <fullName evidence="4">DUF4056 domain-containing protein</fullName>
    </recommendedName>
</protein>
<dbReference type="Proteomes" id="UP000029227">
    <property type="component" value="Unassembled WGS sequence"/>
</dbReference>
<feature type="chain" id="PRO_5001863561" description="DUF4056 domain-containing protein" evidence="1">
    <location>
        <begin position="22"/>
        <end position="381"/>
    </location>
</feature>
<accession>A0A090QQZ4</accession>
<gene>
    <name evidence="2" type="ORF">JCM19237_421</name>
</gene>
<comment type="caution">
    <text evidence="2">The sequence shown here is derived from an EMBL/GenBank/DDBJ whole genome shotgun (WGS) entry which is preliminary data.</text>
</comment>
<proteinExistence type="predicted"/>
<dbReference type="STRING" id="754436.JCM19237_421"/>
<dbReference type="eggNOG" id="ENOG502Z8XA">
    <property type="taxonomic scope" value="Bacteria"/>
</dbReference>
<dbReference type="AlphaFoldDB" id="A0A090QQZ4"/>
<dbReference type="EMBL" id="BBMN01000007">
    <property type="protein sequence ID" value="GAL05331.1"/>
    <property type="molecule type" value="Genomic_DNA"/>
</dbReference>
<keyword evidence="1" id="KW-0732">Signal</keyword>
<dbReference type="InterPro" id="IPR025130">
    <property type="entry name" value="DUF4056"/>
</dbReference>
<name>A0A090QQZ4_9GAMM</name>
<reference evidence="2 3" key="1">
    <citation type="journal article" date="2014" name="Genome Announc.">
        <title>Draft Genome Sequences of Two Vibrionaceae Species, Vibrio ponticus C121 and Photobacterium aphoticum C119, Isolated as Coral Reef Microbiota.</title>
        <authorList>
            <person name="Al-saari N."/>
            <person name="Meirelles P.M."/>
            <person name="Mino S."/>
            <person name="Suda W."/>
            <person name="Oshima K."/>
            <person name="Hattori M."/>
            <person name="Ohkuma M."/>
            <person name="Thompson F.L."/>
            <person name="Gomez-Gil B."/>
            <person name="Sawabe T."/>
            <person name="Sawabe T."/>
        </authorList>
    </citation>
    <scope>NUCLEOTIDE SEQUENCE [LARGE SCALE GENOMIC DNA]</scope>
    <source>
        <strain evidence="2 3">JCM 19237</strain>
    </source>
</reference>
<evidence type="ECO:0000313" key="3">
    <source>
        <dbReference type="Proteomes" id="UP000029227"/>
    </source>
</evidence>
<evidence type="ECO:0000313" key="2">
    <source>
        <dbReference type="EMBL" id="GAL05331.1"/>
    </source>
</evidence>